<gene>
    <name evidence="2" type="ORF">Taro_050699</name>
</gene>
<evidence type="ECO:0000313" key="2">
    <source>
        <dbReference type="EMBL" id="MQM17724.1"/>
    </source>
</evidence>
<evidence type="ECO:0000313" key="3">
    <source>
        <dbReference type="Proteomes" id="UP000652761"/>
    </source>
</evidence>
<reference evidence="2" key="1">
    <citation type="submission" date="2017-07" db="EMBL/GenBank/DDBJ databases">
        <title>Taro Niue Genome Assembly and Annotation.</title>
        <authorList>
            <person name="Atibalentja N."/>
            <person name="Keating K."/>
            <person name="Fields C.J."/>
        </authorList>
    </citation>
    <scope>NUCLEOTIDE SEQUENCE</scope>
    <source>
        <strain evidence="2">Niue_2</strain>
        <tissue evidence="2">Leaf</tissue>
    </source>
</reference>
<name>A0A843XE28_COLES</name>
<comment type="caution">
    <text evidence="2">The sequence shown here is derived from an EMBL/GenBank/DDBJ whole genome shotgun (WGS) entry which is preliminary data.</text>
</comment>
<keyword evidence="3" id="KW-1185">Reference proteome</keyword>
<sequence>MLTAGMYLSTVSHGSHGLTAGVYMSAVSLGSHVLTIKQCNNVDVANMISWLSLPGSEDSSSTRLLPLGRLRSRKIKNPWSSSSEAEGDHPGCPPQRRPLSWPHIPCVRLERSFESLHKSPLTVDSHTAAGLDYEESLPHDLLEESTQPWVATVHASESHRHDDDGLSRTIHSPQADDQAAQLMRLIPQLDQSQI</sequence>
<proteinExistence type="predicted"/>
<dbReference type="Proteomes" id="UP000652761">
    <property type="component" value="Unassembled WGS sequence"/>
</dbReference>
<feature type="region of interest" description="Disordered" evidence="1">
    <location>
        <begin position="76"/>
        <end position="97"/>
    </location>
</feature>
<dbReference type="AlphaFoldDB" id="A0A843XE28"/>
<accession>A0A843XE28</accession>
<evidence type="ECO:0000256" key="1">
    <source>
        <dbReference type="SAM" id="MobiDB-lite"/>
    </source>
</evidence>
<dbReference type="EMBL" id="NMUH01007726">
    <property type="protein sequence ID" value="MQM17724.1"/>
    <property type="molecule type" value="Genomic_DNA"/>
</dbReference>
<organism evidence="2 3">
    <name type="scientific">Colocasia esculenta</name>
    <name type="common">Wild taro</name>
    <name type="synonym">Arum esculentum</name>
    <dbReference type="NCBI Taxonomy" id="4460"/>
    <lineage>
        <taxon>Eukaryota</taxon>
        <taxon>Viridiplantae</taxon>
        <taxon>Streptophyta</taxon>
        <taxon>Embryophyta</taxon>
        <taxon>Tracheophyta</taxon>
        <taxon>Spermatophyta</taxon>
        <taxon>Magnoliopsida</taxon>
        <taxon>Liliopsida</taxon>
        <taxon>Araceae</taxon>
        <taxon>Aroideae</taxon>
        <taxon>Colocasieae</taxon>
        <taxon>Colocasia</taxon>
    </lineage>
</organism>
<protein>
    <submittedName>
        <fullName evidence="2">Uncharacterized protein</fullName>
    </submittedName>
</protein>